<keyword evidence="3" id="KW-0472">Membrane</keyword>
<evidence type="ECO:0000256" key="3">
    <source>
        <dbReference type="SAM" id="Phobius"/>
    </source>
</evidence>
<dbReference type="Gene3D" id="3.40.50.720">
    <property type="entry name" value="NAD(P)-binding Rossmann-like Domain"/>
    <property type="match status" value="1"/>
</dbReference>
<dbReference type="Pfam" id="PF01370">
    <property type="entry name" value="Epimerase"/>
    <property type="match status" value="1"/>
</dbReference>
<organism evidence="5 6">
    <name type="scientific">Chryseobacterium defluvii</name>
    <dbReference type="NCBI Taxonomy" id="160396"/>
    <lineage>
        <taxon>Bacteria</taxon>
        <taxon>Pseudomonadati</taxon>
        <taxon>Bacteroidota</taxon>
        <taxon>Flavobacteriia</taxon>
        <taxon>Flavobacteriales</taxon>
        <taxon>Weeksellaceae</taxon>
        <taxon>Chryseobacterium group</taxon>
        <taxon>Chryseobacterium</taxon>
    </lineage>
</organism>
<evidence type="ECO:0000256" key="2">
    <source>
        <dbReference type="ARBA" id="ARBA00023445"/>
    </source>
</evidence>
<dbReference type="InterPro" id="IPR050425">
    <property type="entry name" value="NAD(P)_dehydrat-like"/>
</dbReference>
<proteinExistence type="inferred from homology"/>
<dbReference type="EMBL" id="RBXB01000001">
    <property type="protein sequence ID" value="RKT02102.1"/>
    <property type="molecule type" value="Genomic_DNA"/>
</dbReference>
<evidence type="ECO:0000259" key="4">
    <source>
        <dbReference type="Pfam" id="PF01370"/>
    </source>
</evidence>
<comment type="caution">
    <text evidence="5">The sequence shown here is derived from an EMBL/GenBank/DDBJ whole genome shotgun (WGS) entry which is preliminary data.</text>
</comment>
<dbReference type="SUPFAM" id="SSF51735">
    <property type="entry name" value="NAD(P)-binding Rossmann-fold domains"/>
    <property type="match status" value="1"/>
</dbReference>
<sequence length="358" mass="39580">MNTKETVLVTGGSGFIASYCIIALLNNGYKVKATLRSLKKSDLVKSMLKEGGIYSFRDLSFVEADLQNESSWEKAVEGCQYVIHVASPTPYTNAKTEDDFVIPAKNGVLFVMRAAKKAGVKRVVLTSAFGAVGFGTVKTTPYTEEDWTILNETVFPYQKSKTISEKAAWDFIQNEGKGMELAVVNPTGVLGPVLADDFSHSIQNIKQMLNGEMKACPKIISGYVDVRDVADLHFKAMTIPEASGQRFIAVAGEGLSLLDISNVLRKNLGKKAAKVPTKELPSWIIKLLAIFNSKLRVVTPYLGMVKRASSEKAIRMLDWKPRSMEESILATANSLIKYCEVKLILERTLKYTKNHEDH</sequence>
<evidence type="ECO:0000313" key="5">
    <source>
        <dbReference type="EMBL" id="RKT02102.1"/>
    </source>
</evidence>
<protein>
    <submittedName>
        <fullName evidence="5">Nucleoside-diphosphate-sugar epimerase</fullName>
    </submittedName>
</protein>
<dbReference type="Proteomes" id="UP000272428">
    <property type="component" value="Unassembled WGS sequence"/>
</dbReference>
<dbReference type="InterPro" id="IPR036291">
    <property type="entry name" value="NAD(P)-bd_dom_sf"/>
</dbReference>
<keyword evidence="6" id="KW-1185">Reference proteome</keyword>
<dbReference type="RefSeq" id="WP_121460961.1">
    <property type="nucleotide sequence ID" value="NZ_RBXB01000001.1"/>
</dbReference>
<comment type="similarity">
    <text evidence="2">Belongs to the NAD(P)-dependent epimerase/dehydratase family. Dihydroflavonol-4-reductase subfamily.</text>
</comment>
<evidence type="ECO:0000256" key="1">
    <source>
        <dbReference type="ARBA" id="ARBA00023002"/>
    </source>
</evidence>
<feature type="domain" description="NAD-dependent epimerase/dehydratase" evidence="4">
    <location>
        <begin position="7"/>
        <end position="243"/>
    </location>
</feature>
<reference evidence="5 6" key="1">
    <citation type="submission" date="2018-10" db="EMBL/GenBank/DDBJ databases">
        <title>Genomic Encyclopedia of Archaeal and Bacterial Type Strains, Phase II (KMG-II): from individual species to whole genera.</title>
        <authorList>
            <person name="Goeker M."/>
        </authorList>
    </citation>
    <scope>NUCLEOTIDE SEQUENCE [LARGE SCALE GENOMIC DNA]</scope>
    <source>
        <strain evidence="5 6">DSM 14219</strain>
    </source>
</reference>
<dbReference type="InterPro" id="IPR001509">
    <property type="entry name" value="Epimerase_deHydtase"/>
</dbReference>
<dbReference type="GO" id="GO:0016616">
    <property type="term" value="F:oxidoreductase activity, acting on the CH-OH group of donors, NAD or NADP as acceptor"/>
    <property type="evidence" value="ECO:0007669"/>
    <property type="project" value="TreeGrafter"/>
</dbReference>
<keyword evidence="3" id="KW-1133">Transmembrane helix</keyword>
<name>A0A495SRI1_9FLAO</name>
<dbReference type="OrthoDB" id="9778052at2"/>
<feature type="transmembrane region" description="Helical" evidence="3">
    <location>
        <begin position="6"/>
        <end position="29"/>
    </location>
</feature>
<gene>
    <name evidence="5" type="ORF">BCF58_1335</name>
</gene>
<dbReference type="PANTHER" id="PTHR10366:SF564">
    <property type="entry name" value="STEROL-4-ALPHA-CARBOXYLATE 3-DEHYDROGENASE, DECARBOXYLATING"/>
    <property type="match status" value="1"/>
</dbReference>
<dbReference type="PANTHER" id="PTHR10366">
    <property type="entry name" value="NAD DEPENDENT EPIMERASE/DEHYDRATASE"/>
    <property type="match status" value="1"/>
</dbReference>
<evidence type="ECO:0000313" key="6">
    <source>
        <dbReference type="Proteomes" id="UP000272428"/>
    </source>
</evidence>
<keyword evidence="3" id="KW-0812">Transmembrane</keyword>
<dbReference type="FunFam" id="3.40.50.720:FF:000336">
    <property type="entry name" value="Aldehyde reductase"/>
    <property type="match status" value="1"/>
</dbReference>
<dbReference type="AlphaFoldDB" id="A0A495SRI1"/>
<dbReference type="CDD" id="cd05227">
    <property type="entry name" value="AR_SDR_e"/>
    <property type="match status" value="1"/>
</dbReference>
<accession>A0A495SRI1</accession>
<keyword evidence="1" id="KW-0560">Oxidoreductase</keyword>